<organism evidence="7 8">
    <name type="scientific">Rosa chinensis</name>
    <name type="common">China rose</name>
    <dbReference type="NCBI Taxonomy" id="74649"/>
    <lineage>
        <taxon>Eukaryota</taxon>
        <taxon>Viridiplantae</taxon>
        <taxon>Streptophyta</taxon>
        <taxon>Embryophyta</taxon>
        <taxon>Tracheophyta</taxon>
        <taxon>Spermatophyta</taxon>
        <taxon>Magnoliopsida</taxon>
        <taxon>eudicotyledons</taxon>
        <taxon>Gunneridae</taxon>
        <taxon>Pentapetalae</taxon>
        <taxon>rosids</taxon>
        <taxon>fabids</taxon>
        <taxon>Rosales</taxon>
        <taxon>Rosaceae</taxon>
        <taxon>Rosoideae</taxon>
        <taxon>Rosoideae incertae sedis</taxon>
        <taxon>Rosa</taxon>
    </lineage>
</organism>
<comment type="subcellular location">
    <subcellularLocation>
        <location evidence="1">Secreted</location>
        <location evidence="1">Extracellular space</location>
        <location evidence="1">Apoplast</location>
    </subcellularLocation>
</comment>
<dbReference type="Gramene" id="PRQ60720">
    <property type="protein sequence ID" value="PRQ60720"/>
    <property type="gene ID" value="RchiOBHm_Chr1g0384371"/>
</dbReference>
<feature type="region of interest" description="Disordered" evidence="6">
    <location>
        <begin position="55"/>
        <end position="114"/>
    </location>
</feature>
<comment type="similarity">
    <text evidence="5">Belongs to the EXORDIUM family.</text>
</comment>
<keyword evidence="2" id="KW-0052">Apoplast</keyword>
<dbReference type="Proteomes" id="UP000238479">
    <property type="component" value="Chromosome 1"/>
</dbReference>
<gene>
    <name evidence="7" type="ORF">RchiOBHm_Chr1g0384371</name>
</gene>
<protein>
    <submittedName>
        <fullName evidence="7">Putative phosphate-induced protein</fullName>
    </submittedName>
</protein>
<feature type="compositionally biased region" description="Gly residues" evidence="6">
    <location>
        <begin position="55"/>
        <end position="68"/>
    </location>
</feature>
<evidence type="ECO:0000256" key="5">
    <source>
        <dbReference type="ARBA" id="ARBA00023591"/>
    </source>
</evidence>
<reference evidence="7 8" key="1">
    <citation type="journal article" date="2018" name="Nat. Genet.">
        <title>The Rosa genome provides new insights in the design of modern roses.</title>
        <authorList>
            <person name="Bendahmane M."/>
        </authorList>
    </citation>
    <scope>NUCLEOTIDE SEQUENCE [LARGE SCALE GENOMIC DNA]</scope>
    <source>
        <strain evidence="8">cv. Old Blush</strain>
    </source>
</reference>
<proteinExistence type="inferred from homology"/>
<evidence type="ECO:0000256" key="1">
    <source>
        <dbReference type="ARBA" id="ARBA00004271"/>
    </source>
</evidence>
<evidence type="ECO:0000313" key="7">
    <source>
        <dbReference type="EMBL" id="PRQ60720.1"/>
    </source>
</evidence>
<dbReference type="PANTHER" id="PTHR31279:SF13">
    <property type="entry name" value="PROTEIN EXORDIUM-LIKE 6"/>
    <property type="match status" value="1"/>
</dbReference>
<sequence>MHQGIRQKDLYPPNKSILVKSKRENKMVFRVAVATQALLLILLLTTPHFVLAGKKGGGGGKKGGGGKGGAKKPSAPYRAPKNGGGGAKNKPSKPATPYRPPVVPEPKKPVADSTPLPEAVATIEVPRPGTLSRGPACKGNGEGIIYKGGPLLTGELNLSIIFYGQWQSQHKDLIRSFLSSLAVPGSTANQWWAIVESYQTVANMPNQGVHIKVGTQSSDDKASLGKVLTKDFIKQLVQRAKSGNPNTLAVIFAHKDVAVADLCRGKCYEHGAFDNMPYLIVGNPEVECPGSCAIPFAKASYGPAGDTVKPPNGDLGVDATIINFASGLASVVTNPFNGGFSKPGPKTWAIEAGNACEDMFGSGAGPGQPGKMTIDAAGCGYNAVGDGGARFLLPAIWDPKSSTCWTPM</sequence>
<keyword evidence="8" id="KW-1185">Reference proteome</keyword>
<name>A0A2P6SPV9_ROSCH</name>
<evidence type="ECO:0000256" key="4">
    <source>
        <dbReference type="ARBA" id="ARBA00022729"/>
    </source>
</evidence>
<dbReference type="PANTHER" id="PTHR31279">
    <property type="entry name" value="PROTEIN EXORDIUM-LIKE 5"/>
    <property type="match status" value="1"/>
</dbReference>
<comment type="caution">
    <text evidence="7">The sequence shown here is derived from an EMBL/GenBank/DDBJ whole genome shotgun (WGS) entry which is preliminary data.</text>
</comment>
<evidence type="ECO:0000256" key="6">
    <source>
        <dbReference type="SAM" id="MobiDB-lite"/>
    </source>
</evidence>
<dbReference type="GO" id="GO:0048046">
    <property type="term" value="C:apoplast"/>
    <property type="evidence" value="ECO:0007669"/>
    <property type="project" value="UniProtKB-SubCell"/>
</dbReference>
<evidence type="ECO:0000256" key="3">
    <source>
        <dbReference type="ARBA" id="ARBA00022525"/>
    </source>
</evidence>
<accession>A0A2P6SPV9</accession>
<keyword evidence="4" id="KW-0732">Signal</keyword>
<evidence type="ECO:0000256" key="2">
    <source>
        <dbReference type="ARBA" id="ARBA00022523"/>
    </source>
</evidence>
<dbReference type="Pfam" id="PF04674">
    <property type="entry name" value="Phi_1"/>
    <property type="match status" value="1"/>
</dbReference>
<evidence type="ECO:0000313" key="8">
    <source>
        <dbReference type="Proteomes" id="UP000238479"/>
    </source>
</evidence>
<dbReference type="OMA" id="NGQCADH"/>
<dbReference type="AlphaFoldDB" id="A0A2P6SPV9"/>
<dbReference type="EMBL" id="PDCK01000039">
    <property type="protein sequence ID" value="PRQ60720.1"/>
    <property type="molecule type" value="Genomic_DNA"/>
</dbReference>
<dbReference type="InterPro" id="IPR006766">
    <property type="entry name" value="EXORDIUM-like"/>
</dbReference>
<keyword evidence="3" id="KW-0964">Secreted</keyword>